<feature type="region of interest" description="Disordered" evidence="1">
    <location>
        <begin position="1"/>
        <end position="22"/>
    </location>
</feature>
<dbReference type="EMBL" id="CAMPGE010013894">
    <property type="protein sequence ID" value="CAI2372602.1"/>
    <property type="molecule type" value="Genomic_DNA"/>
</dbReference>
<name>A0AAD1XH44_EUPCR</name>
<dbReference type="AlphaFoldDB" id="A0AAD1XH44"/>
<evidence type="ECO:0000313" key="4">
    <source>
        <dbReference type="Proteomes" id="UP001295684"/>
    </source>
</evidence>
<keyword evidence="2" id="KW-1133">Transmembrane helix</keyword>
<keyword evidence="2" id="KW-0812">Transmembrane</keyword>
<feature type="transmembrane region" description="Helical" evidence="2">
    <location>
        <begin position="38"/>
        <end position="60"/>
    </location>
</feature>
<evidence type="ECO:0000313" key="3">
    <source>
        <dbReference type="EMBL" id="CAI2372602.1"/>
    </source>
</evidence>
<evidence type="ECO:0000256" key="1">
    <source>
        <dbReference type="SAM" id="MobiDB-lite"/>
    </source>
</evidence>
<keyword evidence="2" id="KW-0472">Membrane</keyword>
<comment type="caution">
    <text evidence="3">The sequence shown here is derived from an EMBL/GenBank/DDBJ whole genome shotgun (WGS) entry which is preliminary data.</text>
</comment>
<gene>
    <name evidence="3" type="ORF">ECRASSUSDP1_LOCUS13933</name>
</gene>
<feature type="transmembrane region" description="Helical" evidence="2">
    <location>
        <begin position="99"/>
        <end position="116"/>
    </location>
</feature>
<protein>
    <submittedName>
        <fullName evidence="3">Uncharacterized protein</fullName>
    </submittedName>
</protein>
<proteinExistence type="predicted"/>
<feature type="transmembrane region" description="Helical" evidence="2">
    <location>
        <begin position="291"/>
        <end position="314"/>
    </location>
</feature>
<sequence length="315" mass="35733">MVILAENKKGNQLVEDTPNNEETKELLNESKRKESNAYFYWGYLIFILMFIPITVATTLIGDVPLPKQENGTYGTISSTYISVYERRNYYSESFGLGKFIQWNLMCLTGFVFVTIVNLRNRERANPFLGRFGTYKDFIGLTILAPLLYFTAPIIFMRSYSSMQRGCSSEGISGESNTQNFGVEGNSFHNAGLIYYIQAICEGIAGGIYNFGSIMTDHYTCYDFTFSEVFGYNYMIVCSFFLGCNMTHMNSIVECVLGKPARNLSLSIEALKTWGVREALAMAFFSTLSMGYLFYMFWLYARAGILALYGLLVVFI</sequence>
<organism evidence="3 4">
    <name type="scientific">Euplotes crassus</name>
    <dbReference type="NCBI Taxonomy" id="5936"/>
    <lineage>
        <taxon>Eukaryota</taxon>
        <taxon>Sar</taxon>
        <taxon>Alveolata</taxon>
        <taxon>Ciliophora</taxon>
        <taxon>Intramacronucleata</taxon>
        <taxon>Spirotrichea</taxon>
        <taxon>Hypotrichia</taxon>
        <taxon>Euplotida</taxon>
        <taxon>Euplotidae</taxon>
        <taxon>Moneuplotes</taxon>
    </lineage>
</organism>
<accession>A0AAD1XH44</accession>
<evidence type="ECO:0000256" key="2">
    <source>
        <dbReference type="SAM" id="Phobius"/>
    </source>
</evidence>
<keyword evidence="4" id="KW-1185">Reference proteome</keyword>
<feature type="transmembrane region" description="Helical" evidence="2">
    <location>
        <begin position="137"/>
        <end position="155"/>
    </location>
</feature>
<dbReference type="Proteomes" id="UP001295684">
    <property type="component" value="Unassembled WGS sequence"/>
</dbReference>
<reference evidence="3" key="1">
    <citation type="submission" date="2023-07" db="EMBL/GenBank/DDBJ databases">
        <authorList>
            <consortium name="AG Swart"/>
            <person name="Singh M."/>
            <person name="Singh A."/>
            <person name="Seah K."/>
            <person name="Emmerich C."/>
        </authorList>
    </citation>
    <scope>NUCLEOTIDE SEQUENCE</scope>
    <source>
        <strain evidence="3">DP1</strain>
    </source>
</reference>